<evidence type="ECO:0000259" key="1">
    <source>
        <dbReference type="Pfam" id="PF26571"/>
    </source>
</evidence>
<dbReference type="EMBL" id="AP022314">
    <property type="protein sequence ID" value="BBU20884.1"/>
    <property type="molecule type" value="Genomic_DNA"/>
</dbReference>
<evidence type="ECO:0000313" key="3">
    <source>
        <dbReference type="Proteomes" id="UP000464624"/>
    </source>
</evidence>
<gene>
    <name evidence="2" type="ORF">MYXE_06730</name>
</gene>
<evidence type="ECO:0000313" key="2">
    <source>
        <dbReference type="EMBL" id="BBU20884.1"/>
    </source>
</evidence>
<feature type="domain" description="ARB-07466-like C-terminal" evidence="1">
    <location>
        <begin position="127"/>
        <end position="199"/>
    </location>
</feature>
<proteinExistence type="predicted"/>
<reference evidence="2 3" key="1">
    <citation type="submission" date="2019-12" db="EMBL/GenBank/DDBJ databases">
        <title>Complete genome sequence of Mycolicibacterium xenopi str. JCM15661T.</title>
        <authorList>
            <person name="Yoshida M."/>
            <person name="Fukano H."/>
            <person name="Asakura T."/>
            <person name="Hoshino Y."/>
        </authorList>
    </citation>
    <scope>NUCLEOTIDE SEQUENCE [LARGE SCALE GENOMIC DNA]</scope>
    <source>
        <strain evidence="2 3">JCM 15661T</strain>
    </source>
</reference>
<dbReference type="Proteomes" id="UP000464624">
    <property type="component" value="Chromosome"/>
</dbReference>
<dbReference type="Pfam" id="PF26571">
    <property type="entry name" value="VldE"/>
    <property type="match status" value="1"/>
</dbReference>
<sequence length="273" mass="29434">MWGAAAWSTKSWRKLLRHTGHDSKVLHVSRALLANGRGRWLALAASIAVSAAIFHAQATRHPCCAEIPAATPTAKPSGPTSTAHVQGTVPASAPRLASRAEVESLAASAPTTAQQFQFALPPGVAPEEGLQVHTIRAARAISVLFPEITTIGGFRQDPLKWHPSGLAIDVMIPNYHSPEGIELGNQIAGLALANAKRWGGGACDLAAGLLPGYWRAQLDRGLRLRNRKPLRPRSYRHRRRWVPERARNLLHLMCPASVAGTQPTQSSHYPSTD</sequence>
<organism evidence="2 3">
    <name type="scientific">Mycobacterium xenopi</name>
    <dbReference type="NCBI Taxonomy" id="1789"/>
    <lineage>
        <taxon>Bacteria</taxon>
        <taxon>Bacillati</taxon>
        <taxon>Actinomycetota</taxon>
        <taxon>Actinomycetes</taxon>
        <taxon>Mycobacteriales</taxon>
        <taxon>Mycobacteriaceae</taxon>
        <taxon>Mycobacterium</taxon>
    </lineage>
</organism>
<dbReference type="AlphaFoldDB" id="A0AAD1GWZ8"/>
<accession>A0AAD1GWZ8</accession>
<dbReference type="InterPro" id="IPR058593">
    <property type="entry name" value="ARB_07466-like_C"/>
</dbReference>
<protein>
    <recommendedName>
        <fullName evidence="1">ARB-07466-like C-terminal domain-containing protein</fullName>
    </recommendedName>
</protein>
<name>A0AAD1GWZ8_MYCXE</name>
<dbReference type="KEGG" id="mxe:MYXE_06730"/>